<feature type="signal peptide" evidence="1">
    <location>
        <begin position="1"/>
        <end position="21"/>
    </location>
</feature>
<gene>
    <name evidence="2" type="ORF">NCTC13093_02026</name>
</gene>
<organism evidence="2 3">
    <name type="scientific">Anaerobiospirillum thomasii</name>
    <dbReference type="NCBI Taxonomy" id="179995"/>
    <lineage>
        <taxon>Bacteria</taxon>
        <taxon>Pseudomonadati</taxon>
        <taxon>Pseudomonadota</taxon>
        <taxon>Gammaproteobacteria</taxon>
        <taxon>Aeromonadales</taxon>
        <taxon>Succinivibrionaceae</taxon>
        <taxon>Anaerobiospirillum</taxon>
    </lineage>
</organism>
<dbReference type="AlphaFoldDB" id="A0A2X0V889"/>
<keyword evidence="3" id="KW-1185">Reference proteome</keyword>
<dbReference type="PROSITE" id="PS51257">
    <property type="entry name" value="PROKAR_LIPOPROTEIN"/>
    <property type="match status" value="1"/>
</dbReference>
<evidence type="ECO:0000313" key="2">
    <source>
        <dbReference type="EMBL" id="SPT70609.1"/>
    </source>
</evidence>
<reference evidence="2 3" key="1">
    <citation type="submission" date="2018-06" db="EMBL/GenBank/DDBJ databases">
        <authorList>
            <consortium name="Pathogen Informatics"/>
            <person name="Doyle S."/>
        </authorList>
    </citation>
    <scope>NUCLEOTIDE SEQUENCE [LARGE SCALE GENOMIC DNA]</scope>
    <source>
        <strain evidence="2 3">NCTC13093</strain>
    </source>
</reference>
<dbReference type="Proteomes" id="UP000250086">
    <property type="component" value="Unassembled WGS sequence"/>
</dbReference>
<evidence type="ECO:0000313" key="3">
    <source>
        <dbReference type="Proteomes" id="UP000250086"/>
    </source>
</evidence>
<evidence type="ECO:0000256" key="1">
    <source>
        <dbReference type="SAM" id="SignalP"/>
    </source>
</evidence>
<evidence type="ECO:0008006" key="4">
    <source>
        <dbReference type="Google" id="ProtNLM"/>
    </source>
</evidence>
<sequence>MKKAVASLTMSLAFIVGCSTAEVSDVSKSESNDVSASVAQKTVNNSAVSSYFVTDYFKVAVPETWKVVSYDGPEIPTYVSLKRKDSSALITIRIVKSDKDVEELCQDVAKKFVAQSRDIVLGPEVYYGTCTISADENSDNATLWLRKYDDDKSVYSIYFEGDVDHVNEVLSTLEGNEKMMNLLVMPLKQNL</sequence>
<dbReference type="RefSeq" id="WP_113744663.1">
    <property type="nucleotide sequence ID" value="NZ_UAPU01000005.1"/>
</dbReference>
<dbReference type="EMBL" id="UAPV01000001">
    <property type="protein sequence ID" value="SPT70609.1"/>
    <property type="molecule type" value="Genomic_DNA"/>
</dbReference>
<protein>
    <recommendedName>
        <fullName evidence="4">Lipoprotein</fullName>
    </recommendedName>
</protein>
<name>A0A2X0V889_9GAMM</name>
<dbReference type="OrthoDB" id="9990988at2"/>
<feature type="chain" id="PRO_5015866300" description="Lipoprotein" evidence="1">
    <location>
        <begin position="22"/>
        <end position="191"/>
    </location>
</feature>
<proteinExistence type="predicted"/>
<keyword evidence="1" id="KW-0732">Signal</keyword>
<accession>A0A2X0V889</accession>